<feature type="compositionally biased region" description="Basic and acidic residues" evidence="1">
    <location>
        <begin position="22"/>
        <end position="37"/>
    </location>
</feature>
<name>A0ABP5LPU3_9ACTN</name>
<feature type="compositionally biased region" description="Polar residues" evidence="1">
    <location>
        <begin position="106"/>
        <end position="115"/>
    </location>
</feature>
<feature type="compositionally biased region" description="Polar residues" evidence="1">
    <location>
        <begin position="128"/>
        <end position="137"/>
    </location>
</feature>
<feature type="region of interest" description="Disordered" evidence="1">
    <location>
        <begin position="1"/>
        <end position="137"/>
    </location>
</feature>
<dbReference type="Proteomes" id="UP001422759">
    <property type="component" value="Unassembled WGS sequence"/>
</dbReference>
<reference evidence="3" key="1">
    <citation type="journal article" date="2019" name="Int. J. Syst. Evol. Microbiol.">
        <title>The Global Catalogue of Microorganisms (GCM) 10K type strain sequencing project: providing services to taxonomists for standard genome sequencing and annotation.</title>
        <authorList>
            <consortium name="The Broad Institute Genomics Platform"/>
            <consortium name="The Broad Institute Genome Sequencing Center for Infectious Disease"/>
            <person name="Wu L."/>
            <person name="Ma J."/>
        </authorList>
    </citation>
    <scope>NUCLEOTIDE SEQUENCE [LARGE SCALE GENOMIC DNA]</scope>
    <source>
        <strain evidence="3">JCM 14560</strain>
    </source>
</reference>
<dbReference type="EMBL" id="BAAANT010000032">
    <property type="protein sequence ID" value="GAA2151549.1"/>
    <property type="molecule type" value="Genomic_DNA"/>
</dbReference>
<proteinExistence type="predicted"/>
<organism evidence="2 3">
    <name type="scientific">Kitasatospora kazusensis</name>
    <dbReference type="NCBI Taxonomy" id="407974"/>
    <lineage>
        <taxon>Bacteria</taxon>
        <taxon>Bacillati</taxon>
        <taxon>Actinomycetota</taxon>
        <taxon>Actinomycetes</taxon>
        <taxon>Kitasatosporales</taxon>
        <taxon>Streptomycetaceae</taxon>
        <taxon>Kitasatospora</taxon>
    </lineage>
</organism>
<sequence>MRRAPQGRGELREPGLTANHWGRGELRESEDALRSPENRPQVAPPQGRGELRNSEGALRSPANRPQVAAPQGRGELRDSEGPQGSAGVAARRAPRSRPQRRCTGPSVRSHNSVTSRFARFPAPLKNPPVNSTKEPRP</sequence>
<evidence type="ECO:0000313" key="2">
    <source>
        <dbReference type="EMBL" id="GAA2151549.1"/>
    </source>
</evidence>
<evidence type="ECO:0000256" key="1">
    <source>
        <dbReference type="SAM" id="MobiDB-lite"/>
    </source>
</evidence>
<keyword evidence="3" id="KW-1185">Reference proteome</keyword>
<comment type="caution">
    <text evidence="2">The sequence shown here is derived from an EMBL/GenBank/DDBJ whole genome shotgun (WGS) entry which is preliminary data.</text>
</comment>
<evidence type="ECO:0000313" key="3">
    <source>
        <dbReference type="Proteomes" id="UP001422759"/>
    </source>
</evidence>
<accession>A0ABP5LPU3</accession>
<protein>
    <submittedName>
        <fullName evidence="2">Uncharacterized protein</fullName>
    </submittedName>
</protein>
<gene>
    <name evidence="2" type="ORF">GCM10009760_47030</name>
</gene>